<feature type="signal peptide" evidence="2">
    <location>
        <begin position="1"/>
        <end position="23"/>
    </location>
</feature>
<dbReference type="SUPFAM" id="SSF53850">
    <property type="entry name" value="Periplasmic binding protein-like II"/>
    <property type="match status" value="1"/>
</dbReference>
<dbReference type="Proteomes" id="UP000266172">
    <property type="component" value="Unassembled WGS sequence"/>
</dbReference>
<feature type="region of interest" description="Disordered" evidence="1">
    <location>
        <begin position="25"/>
        <end position="51"/>
    </location>
</feature>
<dbReference type="EMBL" id="QRVL01000001">
    <property type="protein sequence ID" value="RGS42159.1"/>
    <property type="molecule type" value="Genomic_DNA"/>
</dbReference>
<dbReference type="PANTHER" id="PTHR43649:SF12">
    <property type="entry name" value="DIACETYLCHITOBIOSE BINDING PROTEIN DASA"/>
    <property type="match status" value="1"/>
</dbReference>
<evidence type="ECO:0000256" key="1">
    <source>
        <dbReference type="SAM" id="MobiDB-lite"/>
    </source>
</evidence>
<name>A0A173XCY2_9FIRM</name>
<sequence>MNWKKAVSVMLVGIMALSMTACGDSGETSTDAASGGGSTAESTEGAGTSASGDDKLVVWTLSNDLIDFGERFEEQTGVAVDTVVIEPANYPTKVQTALLGGESEPDIIVGEPKMLEDFYDAGFFEDLNQAPYNAQDYADQIVDYVWKVGQDSEGIQRAISYQITPAGIYYRRDIAKEVFGTDDPDEVGKLFKDYPTILDTAQKLKDAGYRIFSSDAEMGVFSGDSAWVVDGVLNVDQARFDYMDLCVDLYQKDLTAYANQWSTPWYQAMAGEVPILTADIQNYADDSVNVWDATEFAEATKGMDTTTVFAFGLPSWGVLTMRDNVGDTSGLWGVCQGPSSGFDGGTYIGISSQSNRKDTAWEFVKFCTLNEDTADWWIDFSQGDTVSLKSALEKHKDDENAIYGGEKLYQFWLDQAKEIDTSKVTRYDQAIGDAWGNAISAVKTGQMTKEEAVNDFYDTIESTYPDITVNR</sequence>
<reference evidence="3 4" key="1">
    <citation type="submission" date="2018-08" db="EMBL/GenBank/DDBJ databases">
        <title>A genome reference for cultivated species of the human gut microbiota.</title>
        <authorList>
            <person name="Zou Y."/>
            <person name="Xue W."/>
            <person name="Luo G."/>
        </authorList>
    </citation>
    <scope>NUCLEOTIDE SEQUENCE [LARGE SCALE GENOMIC DNA]</scope>
    <source>
        <strain evidence="3 4">AF22-12AC</strain>
    </source>
</reference>
<comment type="caution">
    <text evidence="3">The sequence shown here is derived from an EMBL/GenBank/DDBJ whole genome shotgun (WGS) entry which is preliminary data.</text>
</comment>
<dbReference type="AlphaFoldDB" id="A0A173XCY2"/>
<dbReference type="Pfam" id="PF01547">
    <property type="entry name" value="SBP_bac_1"/>
    <property type="match status" value="1"/>
</dbReference>
<evidence type="ECO:0000256" key="2">
    <source>
        <dbReference type="SAM" id="SignalP"/>
    </source>
</evidence>
<dbReference type="InterPro" id="IPR006059">
    <property type="entry name" value="SBP"/>
</dbReference>
<gene>
    <name evidence="3" type="ORF">DWX93_02150</name>
</gene>
<dbReference type="PROSITE" id="PS51257">
    <property type="entry name" value="PROKAR_LIPOPROTEIN"/>
    <property type="match status" value="1"/>
</dbReference>
<feature type="chain" id="PRO_5030023365" evidence="2">
    <location>
        <begin position="24"/>
        <end position="471"/>
    </location>
</feature>
<keyword evidence="2" id="KW-0732">Signal</keyword>
<proteinExistence type="predicted"/>
<dbReference type="Gene3D" id="3.40.190.10">
    <property type="entry name" value="Periplasmic binding protein-like II"/>
    <property type="match status" value="1"/>
</dbReference>
<accession>A0A173XCY2</accession>
<evidence type="ECO:0000313" key="4">
    <source>
        <dbReference type="Proteomes" id="UP000266172"/>
    </source>
</evidence>
<organism evidence="3 4">
    <name type="scientific">Roseburia hominis</name>
    <dbReference type="NCBI Taxonomy" id="301301"/>
    <lineage>
        <taxon>Bacteria</taxon>
        <taxon>Bacillati</taxon>
        <taxon>Bacillota</taxon>
        <taxon>Clostridia</taxon>
        <taxon>Lachnospirales</taxon>
        <taxon>Lachnospiraceae</taxon>
        <taxon>Roseburia</taxon>
    </lineage>
</organism>
<dbReference type="RefSeq" id="WP_055229740.1">
    <property type="nucleotide sequence ID" value="NZ_CATVZQ010000001.1"/>
</dbReference>
<dbReference type="InterPro" id="IPR050490">
    <property type="entry name" value="Bact_solute-bd_prot1"/>
</dbReference>
<protein>
    <submittedName>
        <fullName evidence="3">Carbohydrate ABC transporter substrate-binding protein</fullName>
    </submittedName>
</protein>
<evidence type="ECO:0000313" key="3">
    <source>
        <dbReference type="EMBL" id="RGS42159.1"/>
    </source>
</evidence>
<dbReference type="PANTHER" id="PTHR43649">
    <property type="entry name" value="ARABINOSE-BINDING PROTEIN-RELATED"/>
    <property type="match status" value="1"/>
</dbReference>